<dbReference type="EMBL" id="CABHNB010000044">
    <property type="protein sequence ID" value="VUX21532.1"/>
    <property type="molecule type" value="Genomic_DNA"/>
</dbReference>
<sequence length="40" mass="4378">MSKETQKKLAEKFVKSNVGLKQAQLFAGQAGLKLKNKLSS</sequence>
<name>A0A564UQL7_9FIRM</name>
<dbReference type="Proteomes" id="UP000409147">
    <property type="component" value="Unassembled WGS sequence"/>
</dbReference>
<dbReference type="AlphaFoldDB" id="A0A564UQL7"/>
<accession>A0A564UQL7</accession>
<gene>
    <name evidence="1" type="ORF">ROSSTS7063_03232</name>
</gene>
<reference evidence="1 2" key="1">
    <citation type="submission" date="2019-07" db="EMBL/GenBank/DDBJ databases">
        <authorList>
            <person name="Hibberd C M."/>
            <person name="Gehrig L. J."/>
            <person name="Chang H.-W."/>
            <person name="Venkatesh S."/>
        </authorList>
    </citation>
    <scope>NUCLEOTIDE SEQUENCE [LARGE SCALE GENOMIC DNA]</scope>
    <source>
        <strain evidence="1">Ruminococcus_obeum_SSTS_Bg7063</strain>
    </source>
</reference>
<keyword evidence="2" id="KW-1185">Reference proteome</keyword>
<organism evidence="1 2">
    <name type="scientific">Blautia obeum</name>
    <dbReference type="NCBI Taxonomy" id="40520"/>
    <lineage>
        <taxon>Bacteria</taxon>
        <taxon>Bacillati</taxon>
        <taxon>Bacillota</taxon>
        <taxon>Clostridia</taxon>
        <taxon>Lachnospirales</taxon>
        <taxon>Lachnospiraceae</taxon>
        <taxon>Blautia</taxon>
    </lineage>
</organism>
<proteinExistence type="predicted"/>
<evidence type="ECO:0000313" key="1">
    <source>
        <dbReference type="EMBL" id="VUX21532.1"/>
    </source>
</evidence>
<evidence type="ECO:0000313" key="2">
    <source>
        <dbReference type="Proteomes" id="UP000409147"/>
    </source>
</evidence>
<protein>
    <submittedName>
        <fullName evidence="1">Uncharacterized protein</fullName>
    </submittedName>
</protein>